<proteinExistence type="predicted"/>
<evidence type="ECO:0000313" key="1">
    <source>
        <dbReference type="EMBL" id="VFU28462.1"/>
    </source>
</evidence>
<reference evidence="1" key="1">
    <citation type="submission" date="2019-03" db="EMBL/GenBank/DDBJ databases">
        <authorList>
            <person name="Mank J."/>
            <person name="Almeida P."/>
        </authorList>
    </citation>
    <scope>NUCLEOTIDE SEQUENCE</scope>
    <source>
        <strain evidence="1">78183</strain>
    </source>
</reference>
<organism evidence="1">
    <name type="scientific">Salix viminalis</name>
    <name type="common">Common osier</name>
    <name type="synonym">Basket willow</name>
    <dbReference type="NCBI Taxonomy" id="40686"/>
    <lineage>
        <taxon>Eukaryota</taxon>
        <taxon>Viridiplantae</taxon>
        <taxon>Streptophyta</taxon>
        <taxon>Embryophyta</taxon>
        <taxon>Tracheophyta</taxon>
        <taxon>Spermatophyta</taxon>
        <taxon>Magnoliopsida</taxon>
        <taxon>eudicotyledons</taxon>
        <taxon>Gunneridae</taxon>
        <taxon>Pentapetalae</taxon>
        <taxon>rosids</taxon>
        <taxon>fabids</taxon>
        <taxon>Malpighiales</taxon>
        <taxon>Salicaceae</taxon>
        <taxon>Saliceae</taxon>
        <taxon>Salix</taxon>
    </lineage>
</organism>
<gene>
    <name evidence="1" type="ORF">SVIM_LOCUS94694</name>
</gene>
<protein>
    <submittedName>
        <fullName evidence="1">Uncharacterized protein</fullName>
    </submittedName>
</protein>
<dbReference type="AlphaFoldDB" id="A0A6N2KKP7"/>
<dbReference type="EMBL" id="CAADRP010000446">
    <property type="protein sequence ID" value="VFU28462.1"/>
    <property type="molecule type" value="Genomic_DNA"/>
</dbReference>
<sequence>MDFYENFIAAMRWLQNKRLLNDKNSSVVVFLAYGTGATSSYWSTNLTIHGHMLKRTIFSKTPTSTLLNISTSSPSANPHYNITTCINASLQQCAINKNLKRGQQLHARLLITGLSSSSPSCTTSLINITADYARNVFAYNALISGFILNGLPKDGLGSL</sequence>
<name>A0A6N2KKP7_SALVM</name>
<accession>A0A6N2KKP7</accession>